<sequence>MQKDRDTAESFIEALLQAKEKELAASEKAVAVLNRERLAGNLFVTRETFQPEIEKLERQITALRGDTIVIRTSRHELGGRLMDDMIWQKDGQNTDWAYLDLLISRYKTPEGAKLSLFASRDPSAQERFRKKVLKAYDAVDTDMQWCVISGKYFPASTVKTAHIVRYNVGEPSAWHLFGPPSDKDGHLMSDQNGIPMYEMYEKAFDDARLVIVPDGDQERGCWKVYCLDDPATHKPSKAVPFGRELHGRSLQFRNSFRPSCRYLYFAFCMSILRRQRHEVPGWWRSCVVDGPGEAWATLGIYFHTSTLRIISHRVGHLTKEEAAVFAAENPSKDEDEDDSLHSRLIECAYAS</sequence>
<proteinExistence type="predicted"/>
<evidence type="ECO:0000313" key="3">
    <source>
        <dbReference type="Proteomes" id="UP000054821"/>
    </source>
</evidence>
<reference evidence="2 3" key="1">
    <citation type="journal article" date="2016" name="Genome Announc.">
        <title>Draft Whole-Genome Sequence of Trichoderma gamsii T6085, a Promising Biocontrol Agent of Fusarium Head Blight on Wheat.</title>
        <authorList>
            <person name="Baroncelli R."/>
            <person name="Zapparata A."/>
            <person name="Piaggeschi G."/>
            <person name="Sarrocco S."/>
            <person name="Vannacci G."/>
        </authorList>
    </citation>
    <scope>NUCLEOTIDE SEQUENCE [LARGE SCALE GENOMIC DNA]</scope>
    <source>
        <strain evidence="2 3">T6085</strain>
    </source>
</reference>
<dbReference type="GeneID" id="29980448"/>
<dbReference type="STRING" id="398673.A0A2P4ZXP3"/>
<organism evidence="2 3">
    <name type="scientific">Trichoderma gamsii</name>
    <dbReference type="NCBI Taxonomy" id="398673"/>
    <lineage>
        <taxon>Eukaryota</taxon>
        <taxon>Fungi</taxon>
        <taxon>Dikarya</taxon>
        <taxon>Ascomycota</taxon>
        <taxon>Pezizomycotina</taxon>
        <taxon>Sordariomycetes</taxon>
        <taxon>Hypocreomycetidae</taxon>
        <taxon>Hypocreales</taxon>
        <taxon>Hypocreaceae</taxon>
        <taxon>Trichoderma</taxon>
    </lineage>
</organism>
<name>A0A2P4ZXP3_9HYPO</name>
<evidence type="ECO:0000259" key="1">
    <source>
        <dbReference type="Pfam" id="PF13391"/>
    </source>
</evidence>
<dbReference type="AlphaFoldDB" id="A0A2P4ZXP3"/>
<evidence type="ECO:0000313" key="2">
    <source>
        <dbReference type="EMBL" id="PON29033.1"/>
    </source>
</evidence>
<dbReference type="Pfam" id="PF13391">
    <property type="entry name" value="HNH_2"/>
    <property type="match status" value="1"/>
</dbReference>
<dbReference type="Proteomes" id="UP000054821">
    <property type="component" value="Unassembled WGS sequence"/>
</dbReference>
<accession>A0A2P4ZXP3</accession>
<feature type="domain" description="HNH nuclease" evidence="1">
    <location>
        <begin position="146"/>
        <end position="212"/>
    </location>
</feature>
<comment type="caution">
    <text evidence="2">The sequence shown here is derived from an EMBL/GenBank/DDBJ whole genome shotgun (WGS) entry which is preliminary data.</text>
</comment>
<dbReference type="RefSeq" id="XP_018666507.1">
    <property type="nucleotide sequence ID" value="XM_018800365.1"/>
</dbReference>
<protein>
    <recommendedName>
        <fullName evidence="1">HNH nuclease domain-containing protein</fullName>
    </recommendedName>
</protein>
<dbReference type="InterPro" id="IPR003615">
    <property type="entry name" value="HNH_nuc"/>
</dbReference>
<gene>
    <name evidence="2" type="ORF">TGAM01_v202141</name>
</gene>
<keyword evidence="3" id="KW-1185">Reference proteome</keyword>
<dbReference type="EMBL" id="JPDN02000005">
    <property type="protein sequence ID" value="PON29033.1"/>
    <property type="molecule type" value="Genomic_DNA"/>
</dbReference>